<dbReference type="NCBIfam" id="NF007380">
    <property type="entry name" value="PRK09894.1"/>
    <property type="match status" value="1"/>
</dbReference>
<dbReference type="Pfam" id="PF13682">
    <property type="entry name" value="CZB"/>
    <property type="match status" value="1"/>
</dbReference>
<dbReference type="EC" id="2.7.7.65" evidence="2"/>
<evidence type="ECO:0000259" key="4">
    <source>
        <dbReference type="PROSITE" id="PS50887"/>
    </source>
</evidence>
<dbReference type="PROSITE" id="PS50887">
    <property type="entry name" value="GGDEF"/>
    <property type="match status" value="1"/>
</dbReference>
<dbReference type="GO" id="GO:1902201">
    <property type="term" value="P:negative regulation of bacterial-type flagellum-dependent cell motility"/>
    <property type="evidence" value="ECO:0007669"/>
    <property type="project" value="TreeGrafter"/>
</dbReference>
<dbReference type="PATRIC" id="fig|449.7.peg.751"/>
<dbReference type="AlphaFoldDB" id="A0A0A8USU3"/>
<reference evidence="6" key="1">
    <citation type="submission" date="2014-09" db="EMBL/GenBank/DDBJ databases">
        <authorList>
            <person name="Gomez-Valero L."/>
        </authorList>
    </citation>
    <scope>NUCLEOTIDE SEQUENCE [LARGE SCALE GENOMIC DNA]</scope>
    <source>
        <strain evidence="6">ATCC35250</strain>
    </source>
</reference>
<dbReference type="InterPro" id="IPR000160">
    <property type="entry name" value="GGDEF_dom"/>
</dbReference>
<accession>A0A0A8USU3</accession>
<dbReference type="NCBIfam" id="TIGR00254">
    <property type="entry name" value="GGDEF"/>
    <property type="match status" value="1"/>
</dbReference>
<dbReference type="SMART" id="SM00267">
    <property type="entry name" value="GGDEF"/>
    <property type="match status" value="1"/>
</dbReference>
<sequence>MLLTTPSLSYDELRQMICHIDQAIYNHQQWYNAIIRTLICHLPASAIDLSKNAYKDCRFGQWYYSDLPRGIQNYQGFASIGDSHKRMHELATHLLQITDSGKKVTPVSYDRFANALEQMRLEVFTLKNEIEFLMYNRDMLTGAITRLNMLPILIEQQELIKRQGKSCCLAMIDIDRFKDINDNYGHLAGDGVLAEIANYIIQNTRPYDKLFRYGGEEFLLCLPFTELTEGQKMLERLCKGIENMDFKFKNKTLVPFTVSAGLGLLDPFLPAAVSIEQADKAMYAAKQAGRNCVYVYPDSC</sequence>
<dbReference type="GO" id="GO:0005886">
    <property type="term" value="C:plasma membrane"/>
    <property type="evidence" value="ECO:0007669"/>
    <property type="project" value="TreeGrafter"/>
</dbReference>
<dbReference type="InterPro" id="IPR050469">
    <property type="entry name" value="Diguanylate_Cyclase"/>
</dbReference>
<evidence type="ECO:0000256" key="2">
    <source>
        <dbReference type="ARBA" id="ARBA00012528"/>
    </source>
</evidence>
<evidence type="ECO:0000313" key="6">
    <source>
        <dbReference type="Proteomes" id="UP000032803"/>
    </source>
</evidence>
<proteinExistence type="predicted"/>
<name>A0A0A8USU3_LEGHA</name>
<feature type="domain" description="GGDEF" evidence="4">
    <location>
        <begin position="165"/>
        <end position="298"/>
    </location>
</feature>
<dbReference type="GO" id="GO:0016301">
    <property type="term" value="F:kinase activity"/>
    <property type="evidence" value="ECO:0007669"/>
    <property type="project" value="UniProtKB-KW"/>
</dbReference>
<keyword evidence="5" id="KW-0418">Kinase</keyword>
<dbReference type="InterPro" id="IPR025991">
    <property type="entry name" value="Chemoreceptor_zinc-bind_dom"/>
</dbReference>
<dbReference type="STRING" id="449.LHA_1530"/>
<dbReference type="Gene3D" id="3.30.70.270">
    <property type="match status" value="1"/>
</dbReference>
<dbReference type="Gene3D" id="1.20.120.30">
    <property type="entry name" value="Aspartate receptor, ligand-binding domain"/>
    <property type="match status" value="1"/>
</dbReference>
<comment type="cofactor">
    <cofactor evidence="1">
        <name>Mg(2+)</name>
        <dbReference type="ChEBI" id="CHEBI:18420"/>
    </cofactor>
</comment>
<dbReference type="GO" id="GO:0043709">
    <property type="term" value="P:cell adhesion involved in single-species biofilm formation"/>
    <property type="evidence" value="ECO:0007669"/>
    <property type="project" value="TreeGrafter"/>
</dbReference>
<evidence type="ECO:0000256" key="1">
    <source>
        <dbReference type="ARBA" id="ARBA00001946"/>
    </source>
</evidence>
<dbReference type="InterPro" id="IPR029787">
    <property type="entry name" value="Nucleotide_cyclase"/>
</dbReference>
<dbReference type="EMBL" id="LN681225">
    <property type="protein sequence ID" value="CEK10571.1"/>
    <property type="molecule type" value="Genomic_DNA"/>
</dbReference>
<organism evidence="5 6">
    <name type="scientific">Legionella hackeliae</name>
    <dbReference type="NCBI Taxonomy" id="449"/>
    <lineage>
        <taxon>Bacteria</taxon>
        <taxon>Pseudomonadati</taxon>
        <taxon>Pseudomonadota</taxon>
        <taxon>Gammaproteobacteria</taxon>
        <taxon>Legionellales</taxon>
        <taxon>Legionellaceae</taxon>
        <taxon>Legionella</taxon>
    </lineage>
</organism>
<keyword evidence="5" id="KW-0808">Transferase</keyword>
<dbReference type="Proteomes" id="UP000032803">
    <property type="component" value="Chromosome I"/>
</dbReference>
<dbReference type="RefSeq" id="WP_045105921.1">
    <property type="nucleotide sequence ID" value="NZ_LN681225.1"/>
</dbReference>
<comment type="catalytic activity">
    <reaction evidence="3">
        <text>2 GTP = 3',3'-c-di-GMP + 2 diphosphate</text>
        <dbReference type="Rhea" id="RHEA:24898"/>
        <dbReference type="ChEBI" id="CHEBI:33019"/>
        <dbReference type="ChEBI" id="CHEBI:37565"/>
        <dbReference type="ChEBI" id="CHEBI:58805"/>
        <dbReference type="EC" id="2.7.7.65"/>
    </reaction>
</comment>
<protein>
    <recommendedName>
        <fullName evidence="2">diguanylate cyclase</fullName>
        <ecNumber evidence="2">2.7.7.65</ecNumber>
    </recommendedName>
</protein>
<dbReference type="PANTHER" id="PTHR45138">
    <property type="entry name" value="REGULATORY COMPONENTS OF SENSORY TRANSDUCTION SYSTEM"/>
    <property type="match status" value="1"/>
</dbReference>
<dbReference type="FunFam" id="3.30.70.270:FF:000001">
    <property type="entry name" value="Diguanylate cyclase domain protein"/>
    <property type="match status" value="1"/>
</dbReference>
<dbReference type="HOGENOM" id="CLU_000445_11_5_6"/>
<gene>
    <name evidence="5" type="ORF">LHA_1530</name>
</gene>
<dbReference type="OrthoDB" id="9803824at2"/>
<dbReference type="PANTHER" id="PTHR45138:SF9">
    <property type="entry name" value="DIGUANYLATE CYCLASE DGCM-RELATED"/>
    <property type="match status" value="1"/>
</dbReference>
<keyword evidence="5" id="KW-0548">Nucleotidyltransferase</keyword>
<dbReference type="GO" id="GO:0052621">
    <property type="term" value="F:diguanylate cyclase activity"/>
    <property type="evidence" value="ECO:0007669"/>
    <property type="project" value="UniProtKB-EC"/>
</dbReference>
<dbReference type="KEGG" id="lha:LHA_1530"/>
<dbReference type="SUPFAM" id="SSF55073">
    <property type="entry name" value="Nucleotide cyclase"/>
    <property type="match status" value="1"/>
</dbReference>
<dbReference type="CDD" id="cd01949">
    <property type="entry name" value="GGDEF"/>
    <property type="match status" value="1"/>
</dbReference>
<dbReference type="Pfam" id="PF00990">
    <property type="entry name" value="GGDEF"/>
    <property type="match status" value="1"/>
</dbReference>
<evidence type="ECO:0000313" key="5">
    <source>
        <dbReference type="EMBL" id="CEK10571.1"/>
    </source>
</evidence>
<dbReference type="InterPro" id="IPR043128">
    <property type="entry name" value="Rev_trsase/Diguanyl_cyclase"/>
</dbReference>
<evidence type="ECO:0000256" key="3">
    <source>
        <dbReference type="ARBA" id="ARBA00034247"/>
    </source>
</evidence>
<keyword evidence="6" id="KW-1185">Reference proteome</keyword>